<dbReference type="AlphaFoldDB" id="A0A177E9E0"/>
<dbReference type="PROSITE" id="PS51832">
    <property type="entry name" value="HD_GYP"/>
    <property type="match status" value="1"/>
</dbReference>
<dbReference type="InterPro" id="IPR037522">
    <property type="entry name" value="HD_GYP_dom"/>
</dbReference>
<dbReference type="Pfam" id="PF13487">
    <property type="entry name" value="HD_5"/>
    <property type="match status" value="1"/>
</dbReference>
<evidence type="ECO:0000313" key="2">
    <source>
        <dbReference type="EMBL" id="OAG28030.1"/>
    </source>
</evidence>
<feature type="domain" description="HD-GYP" evidence="1">
    <location>
        <begin position="212"/>
        <end position="408"/>
    </location>
</feature>
<dbReference type="PANTHER" id="PTHR43155:SF1">
    <property type="entry name" value="3'3'-CGAMP-SPECIFIC PHOSPHODIESTERASE 1"/>
    <property type="match status" value="1"/>
</dbReference>
<dbReference type="PANTHER" id="PTHR43155">
    <property type="entry name" value="CYCLIC DI-GMP PHOSPHODIESTERASE PA4108-RELATED"/>
    <property type="match status" value="1"/>
</dbReference>
<dbReference type="SUPFAM" id="SSF109604">
    <property type="entry name" value="HD-domain/PDEase-like"/>
    <property type="match status" value="2"/>
</dbReference>
<proteinExistence type="predicted"/>
<protein>
    <recommendedName>
        <fullName evidence="1">HD-GYP domain-containing protein</fullName>
    </recommendedName>
</protein>
<dbReference type="CDD" id="cd00077">
    <property type="entry name" value="HDc"/>
    <property type="match status" value="2"/>
</dbReference>
<dbReference type="SMART" id="SM00471">
    <property type="entry name" value="HDc"/>
    <property type="match status" value="2"/>
</dbReference>
<dbReference type="InterPro" id="IPR003607">
    <property type="entry name" value="HD/PDEase_dom"/>
</dbReference>
<comment type="caution">
    <text evidence="2">The sequence shown here is derived from an EMBL/GenBank/DDBJ whole genome shotgun (WGS) entry which is preliminary data.</text>
</comment>
<dbReference type="STRING" id="1795632.TH606_03645"/>
<dbReference type="InterPro" id="IPR006674">
    <property type="entry name" value="HD_domain"/>
</dbReference>
<keyword evidence="3" id="KW-1185">Reference proteome</keyword>
<accession>A0A177E9E0</accession>
<sequence length="425" mass="48803">MVREFLINLNNFFLSVSDAIDLANPSISAHQIRVAYISWRLAKIFNLSPERLKHLYIAALFHDIGALSPKDKFRLHRSIERNLDLHCIKGEKLFNSLPFLAPMAPLIRYHHKPWHLWEKEGASLESPYVLESQLLNLADTVERLINRDEFILEQQTIITKKILSLSRKDFHPDLVTAFLDLSKQESFWFDVTNQRLYSILLKYGPLESVQAGIEEIAQLAGFFSKIIDFKSRFTSTHSNGVAACATILSHLCGFTEQEVLYMKIAASLHDLGKLIVPNSVLEKPGRLTAEEFNFLKQHTYYTYMILSSIEGFETVAEWAAFHHEKLDGSGYPFGLTGDRLSLGARIMAVADIFTALIEERPYRAPMGKEEVVEIFNSQLRKGLLDNRIVKILFENYEDIEARVKKYQKLAEKNYLEYLEDLDLAA</sequence>
<evidence type="ECO:0000313" key="3">
    <source>
        <dbReference type="Proteomes" id="UP000076964"/>
    </source>
</evidence>
<dbReference type="Pfam" id="PF01966">
    <property type="entry name" value="HD"/>
    <property type="match status" value="1"/>
</dbReference>
<evidence type="ECO:0000259" key="1">
    <source>
        <dbReference type="PROSITE" id="PS51832"/>
    </source>
</evidence>
<organism evidence="2 3">
    <name type="scientific">Thermodesulfatator autotrophicus</name>
    <dbReference type="NCBI Taxonomy" id="1795632"/>
    <lineage>
        <taxon>Bacteria</taxon>
        <taxon>Pseudomonadati</taxon>
        <taxon>Thermodesulfobacteriota</taxon>
        <taxon>Thermodesulfobacteria</taxon>
        <taxon>Thermodesulfobacteriales</taxon>
        <taxon>Thermodesulfatatoraceae</taxon>
        <taxon>Thermodesulfatator</taxon>
    </lineage>
</organism>
<name>A0A177E9E0_9BACT</name>
<dbReference type="Proteomes" id="UP000076964">
    <property type="component" value="Unassembled WGS sequence"/>
</dbReference>
<dbReference type="Gene3D" id="1.10.3210.10">
    <property type="entry name" value="Hypothetical protein af1432"/>
    <property type="match status" value="2"/>
</dbReference>
<dbReference type="EMBL" id="LSFI01000014">
    <property type="protein sequence ID" value="OAG28030.1"/>
    <property type="molecule type" value="Genomic_DNA"/>
</dbReference>
<gene>
    <name evidence="2" type="ORF">TH606_03645</name>
</gene>
<reference evidence="2 3" key="1">
    <citation type="submission" date="2016-02" db="EMBL/GenBank/DDBJ databases">
        <title>Draft genome sequence of Thermodesulfatator sp. S606.</title>
        <authorList>
            <person name="Lai Q."/>
            <person name="Cao J."/>
            <person name="Dupont S."/>
            <person name="Shao Z."/>
            <person name="Jebbar M."/>
            <person name="Alain K."/>
        </authorList>
    </citation>
    <scope>NUCLEOTIDE SEQUENCE [LARGE SCALE GENOMIC DNA]</scope>
    <source>
        <strain evidence="2 3">S606</strain>
    </source>
</reference>